<dbReference type="EMBL" id="OZ034817">
    <property type="protein sequence ID" value="CAL1381707.1"/>
    <property type="molecule type" value="Genomic_DNA"/>
</dbReference>
<organism evidence="1 2">
    <name type="scientific">Linum trigynum</name>
    <dbReference type="NCBI Taxonomy" id="586398"/>
    <lineage>
        <taxon>Eukaryota</taxon>
        <taxon>Viridiplantae</taxon>
        <taxon>Streptophyta</taxon>
        <taxon>Embryophyta</taxon>
        <taxon>Tracheophyta</taxon>
        <taxon>Spermatophyta</taxon>
        <taxon>Magnoliopsida</taxon>
        <taxon>eudicotyledons</taxon>
        <taxon>Gunneridae</taxon>
        <taxon>Pentapetalae</taxon>
        <taxon>rosids</taxon>
        <taxon>fabids</taxon>
        <taxon>Malpighiales</taxon>
        <taxon>Linaceae</taxon>
        <taxon>Linum</taxon>
    </lineage>
</organism>
<name>A0AAV2E799_9ROSI</name>
<reference evidence="1 2" key="1">
    <citation type="submission" date="2024-04" db="EMBL/GenBank/DDBJ databases">
        <authorList>
            <person name="Fracassetti M."/>
        </authorList>
    </citation>
    <scope>NUCLEOTIDE SEQUENCE [LARGE SCALE GENOMIC DNA]</scope>
</reference>
<accession>A0AAV2E799</accession>
<dbReference type="Proteomes" id="UP001497516">
    <property type="component" value="Chromosome 4"/>
</dbReference>
<evidence type="ECO:0000313" key="1">
    <source>
        <dbReference type="EMBL" id="CAL1381707.1"/>
    </source>
</evidence>
<proteinExistence type="predicted"/>
<sequence length="140" mass="15838">MPAACLSTQKAIICTIIERSCFSSCLCLEEEPIIRTFEARFRSKWRSLLLIAGCLSKQEHYCLADIIGTIIVRGYFSSTMPTACLSKQEPQFTSTRRPFRVLKQAGGDHYCLSQSTKEVASRHCHSRLFGQAYRHCPSLL</sequence>
<dbReference type="AlphaFoldDB" id="A0AAV2E799"/>
<keyword evidence="2" id="KW-1185">Reference proteome</keyword>
<gene>
    <name evidence="1" type="ORF">LTRI10_LOCUS23072</name>
</gene>
<evidence type="ECO:0000313" key="2">
    <source>
        <dbReference type="Proteomes" id="UP001497516"/>
    </source>
</evidence>
<protein>
    <submittedName>
        <fullName evidence="1">Uncharacterized protein</fullName>
    </submittedName>
</protein>